<dbReference type="EMBL" id="LOMZ01000001">
    <property type="protein sequence ID" value="PLC11683.1"/>
    <property type="molecule type" value="Genomic_DNA"/>
</dbReference>
<sequence length="374" mass="39628">MPAVRTIGIVGSGAGGLTLAALLADAGLEVEVLEKADGPSTLGSGITLQGNALRVLSGLGLWPRLLEKGYPFDTLGIRAPRPEARVLAVLDDVRAGGEDLPATLGMPRAELAAIVRERAERAGAVVRWGTAVTGLEQSSDAVTVTTAAGQRLSYDLLVGADGLNSLVRTAIGAEDRPVRTGMGIWRAFVPRPEEVTRTDLIYGGPAYIAGYCPTGPDTMYAYLVEDAQERDVHDGPRIMAGLAAAYGGPWRSIRADLDEHANVNYTHFTAHLVEGPWHRGRVVLIGDAVHSCPPTIAQGAAMAVEDAAVLADEIVRAGGADDAVLSRYRQRRLPRARTVVEASVQLGQWMLEGRRDADVPGLMQRVAETVKVPV</sequence>
<comment type="caution">
    <text evidence="4">The sequence shown here is derived from an EMBL/GenBank/DDBJ whole genome shotgun (WGS) entry which is preliminary data.</text>
</comment>
<dbReference type="InterPro" id="IPR050493">
    <property type="entry name" value="FAD-dep_Monooxygenase_BioMet"/>
</dbReference>
<dbReference type="Gene3D" id="3.50.50.60">
    <property type="entry name" value="FAD/NAD(P)-binding domain"/>
    <property type="match status" value="1"/>
</dbReference>
<dbReference type="GO" id="GO:0071949">
    <property type="term" value="F:FAD binding"/>
    <property type="evidence" value="ECO:0007669"/>
    <property type="project" value="InterPro"/>
</dbReference>
<dbReference type="Pfam" id="PF01494">
    <property type="entry name" value="FAD_binding_3"/>
    <property type="match status" value="1"/>
</dbReference>
<keyword evidence="1" id="KW-0560">Oxidoreductase</keyword>
<dbReference type="PANTHER" id="PTHR13789">
    <property type="entry name" value="MONOOXYGENASE"/>
    <property type="match status" value="1"/>
</dbReference>
<dbReference type="SUPFAM" id="SSF51905">
    <property type="entry name" value="FAD/NAD(P)-binding domain"/>
    <property type="match status" value="1"/>
</dbReference>
<dbReference type="PANTHER" id="PTHR13789:SF309">
    <property type="entry name" value="PUTATIVE (AFU_ORTHOLOGUE AFUA_6G14510)-RELATED"/>
    <property type="match status" value="1"/>
</dbReference>
<dbReference type="Proteomes" id="UP000234632">
    <property type="component" value="Unassembled WGS sequence"/>
</dbReference>
<dbReference type="RefSeq" id="WP_101851418.1">
    <property type="nucleotide sequence ID" value="NZ_LOMZ01000001.1"/>
</dbReference>
<reference evidence="4 5" key="1">
    <citation type="submission" date="2015-12" db="EMBL/GenBank/DDBJ databases">
        <authorList>
            <person name="Shamseldin A."/>
            <person name="Moawad H."/>
            <person name="Abd El-Rahim W.M."/>
            <person name="Sadowsky M.J."/>
        </authorList>
    </citation>
    <scope>NUCLEOTIDE SEQUENCE [LARGE SCALE GENOMIC DNA]</scope>
    <source>
        <strain evidence="4 5">S43</strain>
    </source>
</reference>
<proteinExistence type="predicted"/>
<dbReference type="PRINTS" id="PR00420">
    <property type="entry name" value="RNGMNOXGNASE"/>
</dbReference>
<feature type="domain" description="FAD-binding" evidence="3">
    <location>
        <begin position="7"/>
        <end position="342"/>
    </location>
</feature>
<keyword evidence="2" id="KW-0503">Monooxygenase</keyword>
<evidence type="ECO:0000259" key="3">
    <source>
        <dbReference type="Pfam" id="PF01494"/>
    </source>
</evidence>
<protein>
    <submittedName>
        <fullName evidence="4">2-polyprenyl-6-methoxyphenol hydroxylase</fullName>
    </submittedName>
</protein>
<dbReference type="NCBIfam" id="NF005313">
    <property type="entry name" value="PRK06847.1"/>
    <property type="match status" value="1"/>
</dbReference>
<dbReference type="AlphaFoldDB" id="A0A2N4T0D8"/>
<dbReference type="GO" id="GO:0004497">
    <property type="term" value="F:monooxygenase activity"/>
    <property type="evidence" value="ECO:0007669"/>
    <property type="project" value="UniProtKB-KW"/>
</dbReference>
<dbReference type="InterPro" id="IPR002938">
    <property type="entry name" value="FAD-bd"/>
</dbReference>
<evidence type="ECO:0000313" key="4">
    <source>
        <dbReference type="EMBL" id="PLC11683.1"/>
    </source>
</evidence>
<gene>
    <name evidence="4" type="ORF">AUQ48_04820</name>
</gene>
<evidence type="ECO:0000256" key="1">
    <source>
        <dbReference type="ARBA" id="ARBA00023002"/>
    </source>
</evidence>
<accession>A0A2N4T0D8</accession>
<organism evidence="4 5">
    <name type="scientific">Kocuria flava</name>
    <dbReference type="NCBI Taxonomy" id="446860"/>
    <lineage>
        <taxon>Bacteria</taxon>
        <taxon>Bacillati</taxon>
        <taxon>Actinomycetota</taxon>
        <taxon>Actinomycetes</taxon>
        <taxon>Micrococcales</taxon>
        <taxon>Micrococcaceae</taxon>
        <taxon>Kocuria</taxon>
    </lineage>
</organism>
<evidence type="ECO:0000313" key="5">
    <source>
        <dbReference type="Proteomes" id="UP000234632"/>
    </source>
</evidence>
<dbReference type="InterPro" id="IPR036188">
    <property type="entry name" value="FAD/NAD-bd_sf"/>
</dbReference>
<evidence type="ECO:0000256" key="2">
    <source>
        <dbReference type="ARBA" id="ARBA00023033"/>
    </source>
</evidence>
<name>A0A2N4T0D8_9MICC</name>